<feature type="domain" description="CBS" evidence="10">
    <location>
        <begin position="213"/>
        <end position="271"/>
    </location>
</feature>
<dbReference type="SUPFAM" id="SSF158791">
    <property type="entry name" value="MgtE N-terminal domain-like"/>
    <property type="match status" value="1"/>
</dbReference>
<dbReference type="GO" id="GO:0046872">
    <property type="term" value="F:metal ion binding"/>
    <property type="evidence" value="ECO:0007669"/>
    <property type="project" value="UniProtKB-KW"/>
</dbReference>
<dbReference type="KEGG" id="fil:BN1229_v1_0488"/>
<evidence type="ECO:0000256" key="3">
    <source>
        <dbReference type="ARBA" id="ARBA00022448"/>
    </source>
</evidence>
<evidence type="ECO:0000259" key="10">
    <source>
        <dbReference type="PROSITE" id="PS51371"/>
    </source>
</evidence>
<comment type="subunit">
    <text evidence="9">Homodimer.</text>
</comment>
<keyword evidence="5 9" id="KW-0460">Magnesium</keyword>
<evidence type="ECO:0000313" key="12">
    <source>
        <dbReference type="Proteomes" id="UP000033187"/>
    </source>
</evidence>
<reference evidence="12" key="1">
    <citation type="submission" date="2015-02" db="EMBL/GenBank/DDBJ databases">
        <authorList>
            <person name="Chooi Y.-H."/>
        </authorList>
    </citation>
    <scope>NUCLEOTIDE SEQUENCE [LARGE SCALE GENOMIC DNA]</scope>
    <source>
        <strain evidence="12">strain Y</strain>
    </source>
</reference>
<evidence type="ECO:0000313" key="11">
    <source>
        <dbReference type="EMBL" id="CPR15756.1"/>
    </source>
</evidence>
<keyword evidence="12" id="KW-1185">Reference proteome</keyword>
<dbReference type="InterPro" id="IPR000644">
    <property type="entry name" value="CBS_dom"/>
</dbReference>
<evidence type="ECO:0000256" key="6">
    <source>
        <dbReference type="ARBA" id="ARBA00022989"/>
    </source>
</evidence>
<dbReference type="Gene3D" id="3.10.580.10">
    <property type="entry name" value="CBS-domain"/>
    <property type="match status" value="1"/>
</dbReference>
<dbReference type="SUPFAM" id="SSF161093">
    <property type="entry name" value="MgtE membrane domain-like"/>
    <property type="match status" value="1"/>
</dbReference>
<comment type="caution">
    <text evidence="9">Lacks conserved residue(s) required for the propagation of feature annotation.</text>
</comment>
<dbReference type="EMBL" id="LN829119">
    <property type="protein sequence ID" value="CPR15756.1"/>
    <property type="molecule type" value="Genomic_DNA"/>
</dbReference>
<dbReference type="GO" id="GO:0005886">
    <property type="term" value="C:plasma membrane"/>
    <property type="evidence" value="ECO:0007669"/>
    <property type="project" value="UniProtKB-SubCell"/>
</dbReference>
<dbReference type="AlphaFoldDB" id="A0A0D6JBH8"/>
<dbReference type="InterPro" id="IPR006668">
    <property type="entry name" value="Mg_transptr_MgtE_intracell_dom"/>
</dbReference>
<dbReference type="CDD" id="cd04606">
    <property type="entry name" value="CBS_pair_Mg_transporter"/>
    <property type="match status" value="1"/>
</dbReference>
<protein>
    <recommendedName>
        <fullName evidence="9">Magnesium transporter MgtE</fullName>
    </recommendedName>
</protein>
<comment type="subcellular location">
    <subcellularLocation>
        <location evidence="9">Cell membrane</location>
        <topology evidence="9">Multi-pass membrane protein</topology>
    </subcellularLocation>
    <subcellularLocation>
        <location evidence="1">Membrane</location>
        <topology evidence="1">Multi-pass membrane protein</topology>
    </subcellularLocation>
</comment>
<dbReference type="PANTHER" id="PTHR43773">
    <property type="entry name" value="MAGNESIUM TRANSPORTER MGTE"/>
    <property type="match status" value="1"/>
</dbReference>
<comment type="function">
    <text evidence="9">Acts as a magnesium transporter.</text>
</comment>
<keyword evidence="9" id="KW-0479">Metal-binding</keyword>
<keyword evidence="4 9" id="KW-0812">Transmembrane</keyword>
<keyword evidence="8" id="KW-0129">CBS domain</keyword>
<evidence type="ECO:0000256" key="1">
    <source>
        <dbReference type="ARBA" id="ARBA00004141"/>
    </source>
</evidence>
<dbReference type="Pfam" id="PF03448">
    <property type="entry name" value="MgtE_N"/>
    <property type="match status" value="1"/>
</dbReference>
<feature type="transmembrane region" description="Helical" evidence="9">
    <location>
        <begin position="397"/>
        <end position="421"/>
    </location>
</feature>
<dbReference type="PROSITE" id="PS51371">
    <property type="entry name" value="CBS"/>
    <property type="match status" value="1"/>
</dbReference>
<feature type="transmembrane region" description="Helical" evidence="9">
    <location>
        <begin position="433"/>
        <end position="456"/>
    </location>
</feature>
<dbReference type="PANTHER" id="PTHR43773:SF1">
    <property type="entry name" value="MAGNESIUM TRANSPORTER MGTE"/>
    <property type="match status" value="1"/>
</dbReference>
<dbReference type="Pfam" id="PF01769">
    <property type="entry name" value="MgtE"/>
    <property type="match status" value="1"/>
</dbReference>
<dbReference type="InterPro" id="IPR038076">
    <property type="entry name" value="MgtE_N_sf"/>
</dbReference>
<dbReference type="OrthoDB" id="9790355at2"/>
<evidence type="ECO:0000256" key="9">
    <source>
        <dbReference type="RuleBase" id="RU362011"/>
    </source>
</evidence>
<dbReference type="SMART" id="SM00116">
    <property type="entry name" value="CBS"/>
    <property type="match status" value="2"/>
</dbReference>
<dbReference type="RefSeq" id="WP_046476293.1">
    <property type="nucleotide sequence ID" value="NZ_LN829118.1"/>
</dbReference>
<evidence type="ECO:0000256" key="2">
    <source>
        <dbReference type="ARBA" id="ARBA00009749"/>
    </source>
</evidence>
<dbReference type="Gene3D" id="1.25.60.10">
    <property type="entry name" value="MgtE N-terminal domain-like"/>
    <property type="match status" value="1"/>
</dbReference>
<proteinExistence type="inferred from homology"/>
<dbReference type="NCBIfam" id="TIGR00400">
    <property type="entry name" value="mgtE"/>
    <property type="match status" value="1"/>
</dbReference>
<dbReference type="GO" id="GO:0015095">
    <property type="term" value="F:magnesium ion transmembrane transporter activity"/>
    <property type="evidence" value="ECO:0007669"/>
    <property type="project" value="UniProtKB-UniRule"/>
</dbReference>
<keyword evidence="7 9" id="KW-0472">Membrane</keyword>
<gene>
    <name evidence="11" type="ORF">YBN1229_v1_0491</name>
</gene>
<dbReference type="Gene3D" id="1.10.357.20">
    <property type="entry name" value="SLC41 divalent cation transporters, integral membrane domain"/>
    <property type="match status" value="1"/>
</dbReference>
<dbReference type="InterPro" id="IPR006667">
    <property type="entry name" value="SLC41_membr_dom"/>
</dbReference>
<dbReference type="InterPro" id="IPR006669">
    <property type="entry name" value="MgtE_transporter"/>
</dbReference>
<dbReference type="SMART" id="SM00924">
    <property type="entry name" value="MgtE_N"/>
    <property type="match status" value="1"/>
</dbReference>
<dbReference type="InterPro" id="IPR046342">
    <property type="entry name" value="CBS_dom_sf"/>
</dbReference>
<dbReference type="SUPFAM" id="SSF54631">
    <property type="entry name" value="CBS-domain pair"/>
    <property type="match status" value="1"/>
</dbReference>
<evidence type="ECO:0000256" key="8">
    <source>
        <dbReference type="PROSITE-ProRule" id="PRU00703"/>
    </source>
</evidence>
<dbReference type="KEGG" id="fiy:BN1229_v1_0491"/>
<keyword evidence="3 9" id="KW-0813">Transport</keyword>
<keyword evidence="9" id="KW-1003">Cell membrane</keyword>
<dbReference type="Proteomes" id="UP000033187">
    <property type="component" value="Chromosome 1"/>
</dbReference>
<name>A0A0D6JBH8_9HYPH</name>
<dbReference type="Pfam" id="PF00571">
    <property type="entry name" value="CBS"/>
    <property type="match status" value="2"/>
</dbReference>
<sequence length="457" mass="49675">MDESETVAAAPKADPIADFVDKLSAALDAGDTEQVKVLASGLRTPDLADVIELLADDERVQLIETLGNDLDYEVFSQLDEAVRDQLSEALPNTLLAKAVTELDTDDAAYLIESLEESDRQEIFDQLSFDDRSALERNFEYEEETAGRLMQSDFVAVAPFWSVGRVIDYMRETDDLPDTFSEIFVVDPAFRVLGSVELSRLLRTKRQVLVEEIMNPDRHVVLATEDQEEVARQFARYDLMSAPVIDENERLVGVVTIDDVVDVIQEEAEDDMHALGGVGDESIADSVLSTVRSRIPWLMVNLGTAMLSPLVIQNFDATIEQMVALAVMMPVVSAMGGNAGTQTMTVTVRALATNKLGRVNAPRVITREALVGVVNGLVLSSIMALVAFLWFGSGLLGGVIAAAMIVNLLVAALAGILIPLTLSWLKFDPAPSSGVFVTTLTDVVGFFAFLGLASLWLS</sequence>
<evidence type="ECO:0000256" key="4">
    <source>
        <dbReference type="ARBA" id="ARBA00022692"/>
    </source>
</evidence>
<comment type="similarity">
    <text evidence="2 9">Belongs to the SLC41A transporter family.</text>
</comment>
<organism evidence="11 12">
    <name type="scientific">Candidatus Filomicrobium marinum</name>
    <dbReference type="NCBI Taxonomy" id="1608628"/>
    <lineage>
        <taxon>Bacteria</taxon>
        <taxon>Pseudomonadati</taxon>
        <taxon>Pseudomonadota</taxon>
        <taxon>Alphaproteobacteria</taxon>
        <taxon>Hyphomicrobiales</taxon>
        <taxon>Hyphomicrobiaceae</taxon>
        <taxon>Filomicrobium</taxon>
    </lineage>
</organism>
<accession>A0A0D6JBH8</accession>
<evidence type="ECO:0000256" key="5">
    <source>
        <dbReference type="ARBA" id="ARBA00022842"/>
    </source>
</evidence>
<dbReference type="InterPro" id="IPR036739">
    <property type="entry name" value="SLC41_membr_dom_sf"/>
</dbReference>
<feature type="transmembrane region" description="Helical" evidence="9">
    <location>
        <begin position="368"/>
        <end position="390"/>
    </location>
</feature>
<keyword evidence="6 9" id="KW-1133">Transmembrane helix</keyword>
<evidence type="ECO:0000256" key="7">
    <source>
        <dbReference type="ARBA" id="ARBA00023136"/>
    </source>
</evidence>